<dbReference type="CDD" id="cd10747">
    <property type="entry name" value="DnaJ_C"/>
    <property type="match status" value="1"/>
</dbReference>
<dbReference type="PANTHER" id="PTHR43096">
    <property type="entry name" value="DNAJ HOMOLOG 1, MITOCHONDRIAL-RELATED"/>
    <property type="match status" value="1"/>
</dbReference>
<dbReference type="InterPro" id="IPR002939">
    <property type="entry name" value="DnaJ_C"/>
</dbReference>
<dbReference type="InterPro" id="IPR008971">
    <property type="entry name" value="HSP40/DnaJ_pept-bd"/>
</dbReference>
<comment type="caution">
    <text evidence="3">The sequence shown here is derived from an EMBL/GenBank/DDBJ whole genome shotgun (WGS) entry which is preliminary data.</text>
</comment>
<dbReference type="Proteomes" id="UP001165263">
    <property type="component" value="Unassembled WGS sequence"/>
</dbReference>
<feature type="domain" description="J" evidence="2">
    <location>
        <begin position="5"/>
        <end position="69"/>
    </location>
</feature>
<dbReference type="Pfam" id="PF01556">
    <property type="entry name" value="DnaJ_C"/>
    <property type="match status" value="1"/>
</dbReference>
<dbReference type="RefSeq" id="WP_259452372.1">
    <property type="nucleotide sequence ID" value="NZ_CP119520.1"/>
</dbReference>
<dbReference type="InterPro" id="IPR001623">
    <property type="entry name" value="DnaJ_domain"/>
</dbReference>
<dbReference type="Pfam" id="PF00226">
    <property type="entry name" value="DnaJ"/>
    <property type="match status" value="1"/>
</dbReference>
<protein>
    <submittedName>
        <fullName evidence="3">DnaJ domain-containing protein</fullName>
    </submittedName>
</protein>
<dbReference type="PANTHER" id="PTHR43096:SF52">
    <property type="entry name" value="DNAJ HOMOLOG 1, MITOCHONDRIAL-RELATED"/>
    <property type="match status" value="1"/>
</dbReference>
<dbReference type="SMART" id="SM00271">
    <property type="entry name" value="DnaJ"/>
    <property type="match status" value="1"/>
</dbReference>
<reference evidence="3" key="1">
    <citation type="submission" date="2022-08" db="EMBL/GenBank/DDBJ databases">
        <title>Reclassification of Massilia species as members of the genera Telluria, Duganella, Pseudoduganella, Mokoshia gen. nov. and Zemynaea gen. nov. using orthogonal and non-orthogonal genome-based approaches.</title>
        <authorList>
            <person name="Bowman J.P."/>
        </authorList>
    </citation>
    <scope>NUCLEOTIDE SEQUENCE</scope>
    <source>
        <strain evidence="3">LMG 11547</strain>
    </source>
</reference>
<dbReference type="CDD" id="cd06257">
    <property type="entry name" value="DnaJ"/>
    <property type="match status" value="1"/>
</dbReference>
<gene>
    <name evidence="3" type="ORF">NX786_29090</name>
</gene>
<proteinExistence type="predicted"/>
<dbReference type="SUPFAM" id="SSF49493">
    <property type="entry name" value="HSP40/DnaJ peptide-binding domain"/>
    <property type="match status" value="2"/>
</dbReference>
<evidence type="ECO:0000256" key="1">
    <source>
        <dbReference type="ARBA" id="ARBA00023186"/>
    </source>
</evidence>
<evidence type="ECO:0000259" key="2">
    <source>
        <dbReference type="PROSITE" id="PS50076"/>
    </source>
</evidence>
<name>A0ABT2C7S5_9BURK</name>
<evidence type="ECO:0000313" key="3">
    <source>
        <dbReference type="EMBL" id="MCS0633402.1"/>
    </source>
</evidence>
<dbReference type="PROSITE" id="PS50076">
    <property type="entry name" value="DNAJ_2"/>
    <property type="match status" value="1"/>
</dbReference>
<sequence length="315" mass="34107">MEYKDYYQTLGVEKTATQDDIKKAYRKLVRQYHPDVSKHKDADAKTKEINEAYDVLGDAEKRAAYDELGRGHRPGQGFQPPPDWGTQFDFGGAGADDFFNDLFAHVGRRSRAGAGAGGAHAGGGGFQMPGEDIHAAITVDLRDAYQGATRTISLRVPQHDAQGRTTMQDKTLSVNIPKGVTPGQQLRMRGQGHPGFGGGPAGDLYLEIQLNPDPRYRVEGTHVYQDVPVAPWEAALGASISVSTPSGTVEVTVPPGSQSGRKLRLKGRGIPAKTPGDLYLMLNVVLPPATSDRARELYEAMARDLAFNPRERIGA</sequence>
<dbReference type="InterPro" id="IPR036869">
    <property type="entry name" value="J_dom_sf"/>
</dbReference>
<dbReference type="Gene3D" id="1.10.287.110">
    <property type="entry name" value="DnaJ domain"/>
    <property type="match status" value="1"/>
</dbReference>
<keyword evidence="4" id="KW-1185">Reference proteome</keyword>
<organism evidence="3 4">
    <name type="scientific">Telluria mixta</name>
    <dbReference type="NCBI Taxonomy" id="34071"/>
    <lineage>
        <taxon>Bacteria</taxon>
        <taxon>Pseudomonadati</taxon>
        <taxon>Pseudomonadota</taxon>
        <taxon>Betaproteobacteria</taxon>
        <taxon>Burkholderiales</taxon>
        <taxon>Oxalobacteraceae</taxon>
        <taxon>Telluria group</taxon>
        <taxon>Telluria</taxon>
    </lineage>
</organism>
<dbReference type="PRINTS" id="PR00625">
    <property type="entry name" value="JDOMAIN"/>
</dbReference>
<keyword evidence="1" id="KW-0143">Chaperone</keyword>
<dbReference type="Gene3D" id="2.60.260.20">
    <property type="entry name" value="Urease metallochaperone UreE, N-terminal domain"/>
    <property type="match status" value="2"/>
</dbReference>
<accession>A0ABT2C7S5</accession>
<dbReference type="EMBL" id="JANUHC010000014">
    <property type="protein sequence ID" value="MCS0633402.1"/>
    <property type="molecule type" value="Genomic_DNA"/>
</dbReference>
<evidence type="ECO:0000313" key="4">
    <source>
        <dbReference type="Proteomes" id="UP001165263"/>
    </source>
</evidence>
<dbReference type="SUPFAM" id="SSF46565">
    <property type="entry name" value="Chaperone J-domain"/>
    <property type="match status" value="1"/>
</dbReference>